<evidence type="ECO:0000256" key="1">
    <source>
        <dbReference type="ARBA" id="ARBA00004651"/>
    </source>
</evidence>
<keyword evidence="6 8" id="KW-1133">Transmembrane helix</keyword>
<proteinExistence type="predicted"/>
<evidence type="ECO:0000259" key="9">
    <source>
        <dbReference type="Pfam" id="PF13231"/>
    </source>
</evidence>
<evidence type="ECO:0000256" key="8">
    <source>
        <dbReference type="SAM" id="Phobius"/>
    </source>
</evidence>
<evidence type="ECO:0000256" key="7">
    <source>
        <dbReference type="ARBA" id="ARBA00023136"/>
    </source>
</evidence>
<feature type="transmembrane region" description="Helical" evidence="8">
    <location>
        <begin position="324"/>
        <end position="340"/>
    </location>
</feature>
<evidence type="ECO:0000256" key="4">
    <source>
        <dbReference type="ARBA" id="ARBA00022679"/>
    </source>
</evidence>
<feature type="transmembrane region" description="Helical" evidence="8">
    <location>
        <begin position="207"/>
        <end position="225"/>
    </location>
</feature>
<dbReference type="PANTHER" id="PTHR33908:SF11">
    <property type="entry name" value="MEMBRANE PROTEIN"/>
    <property type="match status" value="1"/>
</dbReference>
<reference evidence="10 11" key="1">
    <citation type="submission" date="2019-02" db="EMBL/GenBank/DDBJ databases">
        <title>Deep-cultivation of Planctomycetes and their phenomic and genomic characterization uncovers novel biology.</title>
        <authorList>
            <person name="Wiegand S."/>
            <person name="Jogler M."/>
            <person name="Boedeker C."/>
            <person name="Pinto D."/>
            <person name="Vollmers J."/>
            <person name="Rivas-Marin E."/>
            <person name="Kohn T."/>
            <person name="Peeters S.H."/>
            <person name="Heuer A."/>
            <person name="Rast P."/>
            <person name="Oberbeckmann S."/>
            <person name="Bunk B."/>
            <person name="Jeske O."/>
            <person name="Meyerdierks A."/>
            <person name="Storesund J.E."/>
            <person name="Kallscheuer N."/>
            <person name="Luecker S."/>
            <person name="Lage O.M."/>
            <person name="Pohl T."/>
            <person name="Merkel B.J."/>
            <person name="Hornburger P."/>
            <person name="Mueller R.-W."/>
            <person name="Bruemmer F."/>
            <person name="Labrenz M."/>
            <person name="Spormann A.M."/>
            <person name="Op Den Camp H."/>
            <person name="Overmann J."/>
            <person name="Amann R."/>
            <person name="Jetten M.S.M."/>
            <person name="Mascher T."/>
            <person name="Medema M.H."/>
            <person name="Devos D.P."/>
            <person name="Kaster A.-K."/>
            <person name="Ovreas L."/>
            <person name="Rohde M."/>
            <person name="Galperin M.Y."/>
            <person name="Jogler C."/>
        </authorList>
    </citation>
    <scope>NUCLEOTIDE SEQUENCE [LARGE SCALE GENOMIC DNA]</scope>
    <source>
        <strain evidence="10 11">KOR42</strain>
    </source>
</reference>
<sequence length="490" mass="56002">MNLLTDSLLQRHAMKIIFIWTGIIAVAMLLTIEQSPLWTDEVILLITARRDLIDGLLQREDYSAPLYSLLVRVFVTQDGPREWVLRFPAFLAGMMCLPATFWLGRKLFGIRVGLLSALFLGLSPSFLRYAREARPYTLFMLFSIVSTGMLFQLLRDSGKGRWSYVVSTWLMVCSHYYGFLTFAGQGVSVLSLIVFDRRDKSSLHRLLIDQCLILISLVPLQWLFFRFLETDAPATLGGWLRPPNMWDIVTVRCLGEFFYLPSAGRVIALAIGIASWNAFAPNKRVPDRSEQLATVLCLVWILFATIIPAWGISSLWRPVYEFRYGFPATVPIILLMMRCVTVLRRGWQLLALMLIAGALIPGIVKEFERSEGFPEVIQWVESHRDDATELYVTNWSYCEGFQHPELVGLDYYRLSGDPPKLLPLKYPYEREVAETFDSPSGRIMCIAFIGHEEVKEYFEKRGREVNRQQFGPITVLDISPAPSPAQFSQP</sequence>
<feature type="transmembrane region" description="Helical" evidence="8">
    <location>
        <begin position="12"/>
        <end position="32"/>
    </location>
</feature>
<evidence type="ECO:0000256" key="3">
    <source>
        <dbReference type="ARBA" id="ARBA00022676"/>
    </source>
</evidence>
<dbReference type="OrthoDB" id="241905at2"/>
<dbReference type="Pfam" id="PF13231">
    <property type="entry name" value="PMT_2"/>
    <property type="match status" value="1"/>
</dbReference>
<feature type="domain" description="Glycosyltransferase RgtA/B/C/D-like" evidence="9">
    <location>
        <begin position="64"/>
        <end position="174"/>
    </location>
</feature>
<keyword evidence="2" id="KW-1003">Cell membrane</keyword>
<feature type="transmembrane region" description="Helical" evidence="8">
    <location>
        <begin position="257"/>
        <end position="280"/>
    </location>
</feature>
<dbReference type="PANTHER" id="PTHR33908">
    <property type="entry name" value="MANNOSYLTRANSFERASE YKCB-RELATED"/>
    <property type="match status" value="1"/>
</dbReference>
<dbReference type="InterPro" id="IPR050297">
    <property type="entry name" value="LipidA_mod_glycosyltrf_83"/>
</dbReference>
<dbReference type="InterPro" id="IPR038731">
    <property type="entry name" value="RgtA/B/C-like"/>
</dbReference>
<accession>A0A5C5XA60</accession>
<dbReference type="AlphaFoldDB" id="A0A5C5XA60"/>
<feature type="transmembrane region" description="Helical" evidence="8">
    <location>
        <begin position="347"/>
        <end position="364"/>
    </location>
</feature>
<feature type="transmembrane region" description="Helical" evidence="8">
    <location>
        <begin position="108"/>
        <end position="129"/>
    </location>
</feature>
<feature type="transmembrane region" description="Helical" evidence="8">
    <location>
        <begin position="174"/>
        <end position="195"/>
    </location>
</feature>
<comment type="subcellular location">
    <subcellularLocation>
        <location evidence="1">Cell membrane</location>
        <topology evidence="1">Multi-pass membrane protein</topology>
    </subcellularLocation>
</comment>
<dbReference type="Proteomes" id="UP000317243">
    <property type="component" value="Unassembled WGS sequence"/>
</dbReference>
<organism evidence="10 11">
    <name type="scientific">Thalassoglobus neptunius</name>
    <dbReference type="NCBI Taxonomy" id="1938619"/>
    <lineage>
        <taxon>Bacteria</taxon>
        <taxon>Pseudomonadati</taxon>
        <taxon>Planctomycetota</taxon>
        <taxon>Planctomycetia</taxon>
        <taxon>Planctomycetales</taxon>
        <taxon>Planctomycetaceae</taxon>
        <taxon>Thalassoglobus</taxon>
    </lineage>
</organism>
<dbReference type="GO" id="GO:0009103">
    <property type="term" value="P:lipopolysaccharide biosynthetic process"/>
    <property type="evidence" value="ECO:0007669"/>
    <property type="project" value="UniProtKB-ARBA"/>
</dbReference>
<keyword evidence="11" id="KW-1185">Reference proteome</keyword>
<keyword evidence="5 8" id="KW-0812">Transmembrane</keyword>
<dbReference type="EMBL" id="SIHI01000001">
    <property type="protein sequence ID" value="TWT59065.1"/>
    <property type="molecule type" value="Genomic_DNA"/>
</dbReference>
<feature type="transmembrane region" description="Helical" evidence="8">
    <location>
        <begin position="292"/>
        <end position="312"/>
    </location>
</feature>
<name>A0A5C5XA60_9PLAN</name>
<evidence type="ECO:0000256" key="2">
    <source>
        <dbReference type="ARBA" id="ARBA00022475"/>
    </source>
</evidence>
<evidence type="ECO:0000256" key="6">
    <source>
        <dbReference type="ARBA" id="ARBA00022989"/>
    </source>
</evidence>
<feature type="transmembrane region" description="Helical" evidence="8">
    <location>
        <begin position="136"/>
        <end position="154"/>
    </location>
</feature>
<protein>
    <recommendedName>
        <fullName evidence="9">Glycosyltransferase RgtA/B/C/D-like domain-containing protein</fullName>
    </recommendedName>
</protein>
<comment type="caution">
    <text evidence="10">The sequence shown here is derived from an EMBL/GenBank/DDBJ whole genome shotgun (WGS) entry which is preliminary data.</text>
</comment>
<dbReference type="RefSeq" id="WP_146509845.1">
    <property type="nucleotide sequence ID" value="NZ_SIHI01000001.1"/>
</dbReference>
<keyword evidence="4" id="KW-0808">Transferase</keyword>
<dbReference type="GO" id="GO:0005886">
    <property type="term" value="C:plasma membrane"/>
    <property type="evidence" value="ECO:0007669"/>
    <property type="project" value="UniProtKB-SubCell"/>
</dbReference>
<gene>
    <name evidence="10" type="ORF">KOR42_24540</name>
</gene>
<evidence type="ECO:0000313" key="10">
    <source>
        <dbReference type="EMBL" id="TWT59065.1"/>
    </source>
</evidence>
<keyword evidence="3" id="KW-0328">Glycosyltransferase</keyword>
<evidence type="ECO:0000313" key="11">
    <source>
        <dbReference type="Proteomes" id="UP000317243"/>
    </source>
</evidence>
<dbReference type="GO" id="GO:0016763">
    <property type="term" value="F:pentosyltransferase activity"/>
    <property type="evidence" value="ECO:0007669"/>
    <property type="project" value="TreeGrafter"/>
</dbReference>
<evidence type="ECO:0000256" key="5">
    <source>
        <dbReference type="ARBA" id="ARBA00022692"/>
    </source>
</evidence>
<keyword evidence="7 8" id="KW-0472">Membrane</keyword>